<reference evidence="4" key="1">
    <citation type="journal article" date="2019" name="Curr. Biol.">
        <title>Genome Sequence of Striga asiatica Provides Insight into the Evolution of Plant Parasitism.</title>
        <authorList>
            <person name="Yoshida S."/>
            <person name="Kim S."/>
            <person name="Wafula E.K."/>
            <person name="Tanskanen J."/>
            <person name="Kim Y.M."/>
            <person name="Honaas L."/>
            <person name="Yang Z."/>
            <person name="Spallek T."/>
            <person name="Conn C.E."/>
            <person name="Ichihashi Y."/>
            <person name="Cheong K."/>
            <person name="Cui S."/>
            <person name="Der J.P."/>
            <person name="Gundlach H."/>
            <person name="Jiao Y."/>
            <person name="Hori C."/>
            <person name="Ishida J.K."/>
            <person name="Kasahara H."/>
            <person name="Kiba T."/>
            <person name="Kim M.S."/>
            <person name="Koo N."/>
            <person name="Laohavisit A."/>
            <person name="Lee Y.H."/>
            <person name="Lumba S."/>
            <person name="McCourt P."/>
            <person name="Mortimer J.C."/>
            <person name="Mutuku J.M."/>
            <person name="Nomura T."/>
            <person name="Sasaki-Sekimoto Y."/>
            <person name="Seto Y."/>
            <person name="Wang Y."/>
            <person name="Wakatake T."/>
            <person name="Sakakibara H."/>
            <person name="Demura T."/>
            <person name="Yamaguchi S."/>
            <person name="Yoneyama K."/>
            <person name="Manabe R.I."/>
            <person name="Nelson D.C."/>
            <person name="Schulman A.H."/>
            <person name="Timko M.P."/>
            <person name="dePamphilis C.W."/>
            <person name="Choi D."/>
            <person name="Shirasu K."/>
        </authorList>
    </citation>
    <scope>NUCLEOTIDE SEQUENCE [LARGE SCALE GENOMIC DNA]</scope>
    <source>
        <strain evidence="4">cv. UVA1</strain>
    </source>
</reference>
<proteinExistence type="predicted"/>
<organism evidence="3 4">
    <name type="scientific">Striga asiatica</name>
    <name type="common">Asiatic witchweed</name>
    <name type="synonym">Buchnera asiatica</name>
    <dbReference type="NCBI Taxonomy" id="4170"/>
    <lineage>
        <taxon>Eukaryota</taxon>
        <taxon>Viridiplantae</taxon>
        <taxon>Streptophyta</taxon>
        <taxon>Embryophyta</taxon>
        <taxon>Tracheophyta</taxon>
        <taxon>Spermatophyta</taxon>
        <taxon>Magnoliopsida</taxon>
        <taxon>eudicotyledons</taxon>
        <taxon>Gunneridae</taxon>
        <taxon>Pentapetalae</taxon>
        <taxon>asterids</taxon>
        <taxon>lamiids</taxon>
        <taxon>Lamiales</taxon>
        <taxon>Orobanchaceae</taxon>
        <taxon>Buchnereae</taxon>
        <taxon>Striga</taxon>
    </lineage>
</organism>
<evidence type="ECO:0000256" key="2">
    <source>
        <dbReference type="SAM" id="Phobius"/>
    </source>
</evidence>
<comment type="caution">
    <text evidence="3">The sequence shown here is derived from an EMBL/GenBank/DDBJ whole genome shotgun (WGS) entry which is preliminary data.</text>
</comment>
<feature type="compositionally biased region" description="Acidic residues" evidence="1">
    <location>
        <begin position="234"/>
        <end position="253"/>
    </location>
</feature>
<evidence type="ECO:0000313" key="3">
    <source>
        <dbReference type="EMBL" id="GER41542.1"/>
    </source>
</evidence>
<dbReference type="AlphaFoldDB" id="A0A5A7Q993"/>
<evidence type="ECO:0000313" key="4">
    <source>
        <dbReference type="Proteomes" id="UP000325081"/>
    </source>
</evidence>
<dbReference type="EMBL" id="BKCP01006139">
    <property type="protein sequence ID" value="GER41542.1"/>
    <property type="molecule type" value="Genomic_DNA"/>
</dbReference>
<dbReference type="Proteomes" id="UP000325081">
    <property type="component" value="Unassembled WGS sequence"/>
</dbReference>
<feature type="compositionally biased region" description="Basic and acidic residues" evidence="1">
    <location>
        <begin position="81"/>
        <end position="90"/>
    </location>
</feature>
<protein>
    <submittedName>
        <fullName evidence="3">Protein-protein interaction regulator family protein</fullName>
    </submittedName>
</protein>
<keyword evidence="2" id="KW-0812">Transmembrane</keyword>
<gene>
    <name evidence="3" type="ORF">STAS_18257</name>
</gene>
<accession>A0A5A7Q993</accession>
<evidence type="ECO:0000256" key="1">
    <source>
        <dbReference type="SAM" id="MobiDB-lite"/>
    </source>
</evidence>
<feature type="compositionally biased region" description="Basic and acidic residues" evidence="1">
    <location>
        <begin position="269"/>
        <end position="284"/>
    </location>
</feature>
<feature type="region of interest" description="Disordered" evidence="1">
    <location>
        <begin position="63"/>
        <end position="90"/>
    </location>
</feature>
<feature type="region of interest" description="Disordered" evidence="1">
    <location>
        <begin position="227"/>
        <end position="284"/>
    </location>
</feature>
<sequence length="321" mass="34201">MQMRARARFPVPLVKLPVPDTPKTEATSAPTPIWQMIICTPPSRNRSLRPNLSTVKMETKVASTLTSPVTTADMSDASSPKPRDRRVEHDYVDPRELLEERDEERDHELGTVLCLQDRAERLLNLLGRLTGLHQVLVLGVHARRASDLLEHGARALALAPLDQGVWGVGEEDCPDGHHEGGGACQGEGDAPPVGGHLGGAVVDEVGGEDADGDGHLEADVKGPAKLVGGHLGEVDGDGLGDAVEDGTEEEDDPAGGHRDLASELASGGRGEEGGHQGRQVEGRRKEGQEVILELAVLALAPAGFLFLLVHFGEEFLQELVH</sequence>
<keyword evidence="4" id="KW-1185">Reference proteome</keyword>
<name>A0A5A7Q993_STRAF</name>
<feature type="transmembrane region" description="Helical" evidence="2">
    <location>
        <begin position="290"/>
        <end position="311"/>
    </location>
</feature>
<keyword evidence="2" id="KW-1133">Transmembrane helix</keyword>
<feature type="compositionally biased region" description="Polar residues" evidence="1">
    <location>
        <begin position="63"/>
        <end position="78"/>
    </location>
</feature>
<keyword evidence="2" id="KW-0472">Membrane</keyword>